<sequence length="368" mass="41510">MIIDSNNLKIIIDQLNLYFSIYLNSAEFIIVKVSKIRASHVGSFPLDYSYDNVKRVVFDMHRINLEVPSYPQLHNFIELYLEPLKDESCLYSSKGFFFVNPANVECLTRSKISIAEAEETVDIINRYSIGFKALRAPITGPFTLASRVYILEDTSKGLSATCLSKKDLVLNFFSEFTINVINYMNGLGYNVIFIDEPVFNYIIGRKRMLFGYTDDDILDVLYKAVSSKSGVEFGIHICGKLNTKIVELLTQVPKLKYISIELHDSPSNFELLSKDLFEKYDKYLSPGIVSAQKAYVESIDEALSILITAYQKVGGRIDLVSGDCGFAGLKGSLGHREEEYSIALSKLKVVTEAVDKIKKRLEPINKEG</sequence>
<gene>
    <name evidence="3" type="ORF">ENU08_01390</name>
    <name evidence="2" type="ORF">ENU41_07400</name>
</gene>
<dbReference type="SUPFAM" id="SSF51726">
    <property type="entry name" value="UROD/MetE-like"/>
    <property type="match status" value="1"/>
</dbReference>
<comment type="caution">
    <text evidence="3">The sequence shown here is derived from an EMBL/GenBank/DDBJ whole genome shotgun (WGS) entry which is preliminary data.</text>
</comment>
<organism evidence="3">
    <name type="scientific">Ignisphaera aggregans</name>
    <dbReference type="NCBI Taxonomy" id="334771"/>
    <lineage>
        <taxon>Archaea</taxon>
        <taxon>Thermoproteota</taxon>
        <taxon>Thermoprotei</taxon>
        <taxon>Desulfurococcales</taxon>
        <taxon>Desulfurococcaceae</taxon>
        <taxon>Ignisphaera</taxon>
    </lineage>
</organism>
<dbReference type="InterPro" id="IPR002629">
    <property type="entry name" value="Met_Synth_C/arc"/>
</dbReference>
<dbReference type="Gene3D" id="3.20.20.210">
    <property type="match status" value="1"/>
</dbReference>
<feature type="domain" description="Cobalamin-independent methionine synthase MetE C-terminal/archaeal" evidence="1">
    <location>
        <begin position="182"/>
        <end position="329"/>
    </location>
</feature>
<evidence type="ECO:0000259" key="1">
    <source>
        <dbReference type="Pfam" id="PF01717"/>
    </source>
</evidence>
<dbReference type="EMBL" id="DTBD01000009">
    <property type="protein sequence ID" value="HGQ63884.1"/>
    <property type="molecule type" value="Genomic_DNA"/>
</dbReference>
<dbReference type="GO" id="GO:0008270">
    <property type="term" value="F:zinc ion binding"/>
    <property type="evidence" value="ECO:0007669"/>
    <property type="project" value="InterPro"/>
</dbReference>
<dbReference type="GO" id="GO:0009086">
    <property type="term" value="P:methionine biosynthetic process"/>
    <property type="evidence" value="ECO:0007669"/>
    <property type="project" value="InterPro"/>
</dbReference>
<dbReference type="InterPro" id="IPR038071">
    <property type="entry name" value="UROD/MetE-like_sf"/>
</dbReference>
<proteinExistence type="predicted"/>
<name>A0A7C4JIM9_9CREN</name>
<reference evidence="3" key="1">
    <citation type="journal article" date="2020" name="mSystems">
        <title>Genome- and Community-Level Interaction Insights into Carbon Utilization and Element Cycling Functions of Hydrothermarchaeota in Hydrothermal Sediment.</title>
        <authorList>
            <person name="Zhou Z."/>
            <person name="Liu Y."/>
            <person name="Xu W."/>
            <person name="Pan J."/>
            <person name="Luo Z.H."/>
            <person name="Li M."/>
        </authorList>
    </citation>
    <scope>NUCLEOTIDE SEQUENCE [LARGE SCALE GENOMIC DNA]</scope>
    <source>
        <strain evidence="3">SpSt-637</strain>
        <strain evidence="2">SpSt-667</strain>
    </source>
</reference>
<dbReference type="Pfam" id="PF01717">
    <property type="entry name" value="Meth_synt_2"/>
    <property type="match status" value="1"/>
</dbReference>
<evidence type="ECO:0000313" key="3">
    <source>
        <dbReference type="EMBL" id="HGQ63884.1"/>
    </source>
</evidence>
<evidence type="ECO:0000313" key="2">
    <source>
        <dbReference type="EMBL" id="HGQ36480.1"/>
    </source>
</evidence>
<dbReference type="AlphaFoldDB" id="A0A7C4JIM9"/>
<dbReference type="GO" id="GO:0003871">
    <property type="term" value="F:5-methyltetrahydropteroyltriglutamate-homocysteine S-methyltransferase activity"/>
    <property type="evidence" value="ECO:0007669"/>
    <property type="project" value="InterPro"/>
</dbReference>
<accession>A0A7C4JIM9</accession>
<dbReference type="EMBL" id="DTCK01000041">
    <property type="protein sequence ID" value="HGQ36480.1"/>
    <property type="molecule type" value="Genomic_DNA"/>
</dbReference>
<protein>
    <submittedName>
        <fullName evidence="3">Methionine synthase</fullName>
    </submittedName>
</protein>